<dbReference type="Proteomes" id="UP001212152">
    <property type="component" value="Unassembled WGS sequence"/>
</dbReference>
<feature type="compositionally biased region" description="Low complexity" evidence="1">
    <location>
        <begin position="57"/>
        <end position="71"/>
    </location>
</feature>
<evidence type="ECO:0000313" key="3">
    <source>
        <dbReference type="EMBL" id="KAJ3174587.1"/>
    </source>
</evidence>
<feature type="compositionally biased region" description="Low complexity" evidence="1">
    <location>
        <begin position="86"/>
        <end position="99"/>
    </location>
</feature>
<name>A0AAD5TK12_9FUNG</name>
<protein>
    <recommendedName>
        <fullName evidence="2">UBA domain-containing protein</fullName>
    </recommendedName>
</protein>
<feature type="compositionally biased region" description="Acidic residues" evidence="1">
    <location>
        <begin position="260"/>
        <end position="271"/>
    </location>
</feature>
<accession>A0AAD5TK12</accession>
<dbReference type="InterPro" id="IPR009060">
    <property type="entry name" value="UBA-like_sf"/>
</dbReference>
<organism evidence="3 4">
    <name type="scientific">Geranomyces variabilis</name>
    <dbReference type="NCBI Taxonomy" id="109894"/>
    <lineage>
        <taxon>Eukaryota</taxon>
        <taxon>Fungi</taxon>
        <taxon>Fungi incertae sedis</taxon>
        <taxon>Chytridiomycota</taxon>
        <taxon>Chytridiomycota incertae sedis</taxon>
        <taxon>Chytridiomycetes</taxon>
        <taxon>Spizellomycetales</taxon>
        <taxon>Powellomycetaceae</taxon>
        <taxon>Geranomyces</taxon>
    </lineage>
</organism>
<feature type="region of interest" description="Disordered" evidence="1">
    <location>
        <begin position="192"/>
        <end position="271"/>
    </location>
</feature>
<comment type="caution">
    <text evidence="3">The sequence shown here is derived from an EMBL/GenBank/DDBJ whole genome shotgun (WGS) entry which is preliminary data.</text>
</comment>
<dbReference type="SUPFAM" id="SSF46934">
    <property type="entry name" value="UBA-like"/>
    <property type="match status" value="2"/>
</dbReference>
<feature type="domain" description="UBA" evidence="2">
    <location>
        <begin position="111"/>
        <end position="158"/>
    </location>
</feature>
<feature type="region of interest" description="Disordered" evidence="1">
    <location>
        <begin position="53"/>
        <end position="107"/>
    </location>
</feature>
<evidence type="ECO:0000256" key="1">
    <source>
        <dbReference type="SAM" id="MobiDB-lite"/>
    </source>
</evidence>
<feature type="compositionally biased region" description="Basic and acidic residues" evidence="1">
    <location>
        <begin position="213"/>
        <end position="223"/>
    </location>
</feature>
<dbReference type="SMART" id="SM00165">
    <property type="entry name" value="UBA"/>
    <property type="match status" value="2"/>
</dbReference>
<dbReference type="PROSITE" id="PS50030">
    <property type="entry name" value="UBA"/>
    <property type="match status" value="2"/>
</dbReference>
<dbReference type="InterPro" id="IPR015940">
    <property type="entry name" value="UBA"/>
</dbReference>
<evidence type="ECO:0000259" key="2">
    <source>
        <dbReference type="PROSITE" id="PS50030"/>
    </source>
</evidence>
<feature type="domain" description="UBA" evidence="2">
    <location>
        <begin position="5"/>
        <end position="49"/>
    </location>
</feature>
<dbReference type="AlphaFoldDB" id="A0AAD5TK12"/>
<keyword evidence="4" id="KW-1185">Reference proteome</keyword>
<reference evidence="3" key="1">
    <citation type="submission" date="2020-05" db="EMBL/GenBank/DDBJ databases">
        <title>Phylogenomic resolution of chytrid fungi.</title>
        <authorList>
            <person name="Stajich J.E."/>
            <person name="Amses K."/>
            <person name="Simmons R."/>
            <person name="Seto K."/>
            <person name="Myers J."/>
            <person name="Bonds A."/>
            <person name="Quandt C.A."/>
            <person name="Barry K."/>
            <person name="Liu P."/>
            <person name="Grigoriev I."/>
            <person name="Longcore J.E."/>
            <person name="James T.Y."/>
        </authorList>
    </citation>
    <scope>NUCLEOTIDE SEQUENCE</scope>
    <source>
        <strain evidence="3">JEL0379</strain>
    </source>
</reference>
<gene>
    <name evidence="3" type="ORF">HDU87_007069</name>
</gene>
<proteinExistence type="predicted"/>
<dbReference type="EMBL" id="JADGJQ010000063">
    <property type="protein sequence ID" value="KAJ3174587.1"/>
    <property type="molecule type" value="Genomic_DNA"/>
</dbReference>
<sequence>MNSPQSDDVFAGQIRIMATMGFPDENINRAALHRTHGRINSAIDLIVSGETLTPLAPGEQPEPSPSSGLLSAFDPLARPGSGGNRSPQRSAPSSPISPSNNTPARKYRPLPVKEQQLLYQLHGMGFLKYGSKEEGKCRDALHRTKGNVDHAVALLLDCKDLDEDFDLISKPESSPTTPSGWTDLSALNGAAWPTSSSPAAPSLAPPPSVRMAKSHEVLSDTRFRATPAQTYSPPRGPPPVSTYPVPRLQQPPPAVRVQVPEEDPFGDDFRI</sequence>
<evidence type="ECO:0000313" key="4">
    <source>
        <dbReference type="Proteomes" id="UP001212152"/>
    </source>
</evidence>
<dbReference type="Gene3D" id="1.10.8.10">
    <property type="entry name" value="DNA helicase RuvA subunit, C-terminal domain"/>
    <property type="match status" value="2"/>
</dbReference>
<feature type="compositionally biased region" description="Low complexity" evidence="1">
    <location>
        <begin position="192"/>
        <end position="202"/>
    </location>
</feature>